<proteinExistence type="predicted"/>
<sequence>MNAHILIGAASSGSGKTTLTLGLLRLLSKRGYAVQPFKCGPDYIDTQHHALAAGCPSGIPQPV</sequence>
<comment type="caution">
    <text evidence="2">The sequence shown here is derived from an EMBL/GenBank/DDBJ whole genome shotgun (WGS) entry which is preliminary data.</text>
</comment>
<dbReference type="Gene3D" id="3.40.50.300">
    <property type="entry name" value="P-loop containing nucleotide triphosphate hydrolases"/>
    <property type="match status" value="1"/>
</dbReference>
<organism evidence="2 3">
    <name type="scientific">Bacteroides graminisolvens</name>
    <dbReference type="NCBI Taxonomy" id="477666"/>
    <lineage>
        <taxon>Bacteria</taxon>
        <taxon>Pseudomonadati</taxon>
        <taxon>Bacteroidota</taxon>
        <taxon>Bacteroidia</taxon>
        <taxon>Bacteroidales</taxon>
        <taxon>Bacteroidaceae</taxon>
        <taxon>Bacteroides</taxon>
    </lineage>
</organism>
<name>A0A3D2SF18_9BACE</name>
<dbReference type="Pfam" id="PF01656">
    <property type="entry name" value="CbiA"/>
    <property type="match status" value="1"/>
</dbReference>
<dbReference type="InterPro" id="IPR004484">
    <property type="entry name" value="CbiA/CobB_synth"/>
</dbReference>
<dbReference type="SUPFAM" id="SSF52540">
    <property type="entry name" value="P-loop containing nucleoside triphosphate hydrolases"/>
    <property type="match status" value="1"/>
</dbReference>
<evidence type="ECO:0000313" key="3">
    <source>
        <dbReference type="Proteomes" id="UP000263098"/>
    </source>
</evidence>
<dbReference type="GO" id="GO:0042242">
    <property type="term" value="F:cobyrinic acid a,c-diamide synthase activity"/>
    <property type="evidence" value="ECO:0007669"/>
    <property type="project" value="InterPro"/>
</dbReference>
<reference evidence="2 3" key="1">
    <citation type="journal article" date="2018" name="Nat. Biotechnol.">
        <title>A standardized bacterial taxonomy based on genome phylogeny substantially revises the tree of life.</title>
        <authorList>
            <person name="Parks D.H."/>
            <person name="Chuvochina M."/>
            <person name="Waite D.W."/>
            <person name="Rinke C."/>
            <person name="Skarshewski A."/>
            <person name="Chaumeil P.A."/>
            <person name="Hugenholtz P."/>
        </authorList>
    </citation>
    <scope>NUCLEOTIDE SEQUENCE [LARGE SCALE GENOMIC DNA]</scope>
    <source>
        <strain evidence="2">UBA9667</strain>
    </source>
</reference>
<dbReference type="AlphaFoldDB" id="A0A3D2SF18"/>
<protein>
    <submittedName>
        <fullName evidence="2">Cobyrinate a,c-diamide synthase</fullName>
    </submittedName>
</protein>
<dbReference type="InterPro" id="IPR027417">
    <property type="entry name" value="P-loop_NTPase"/>
</dbReference>
<gene>
    <name evidence="2" type="ORF">DHW31_04820</name>
</gene>
<dbReference type="PANTHER" id="PTHR43873:SF1">
    <property type="entry name" value="COBYRINATE A,C-DIAMIDE SYNTHASE"/>
    <property type="match status" value="1"/>
</dbReference>
<evidence type="ECO:0000313" key="2">
    <source>
        <dbReference type="EMBL" id="HCK24100.1"/>
    </source>
</evidence>
<dbReference type="Proteomes" id="UP000263098">
    <property type="component" value="Unassembled WGS sequence"/>
</dbReference>
<dbReference type="PANTHER" id="PTHR43873">
    <property type="entry name" value="COBYRINATE A,C-DIAMIDE SYNTHASE"/>
    <property type="match status" value="1"/>
</dbReference>
<dbReference type="InterPro" id="IPR002586">
    <property type="entry name" value="CobQ/CobB/MinD/ParA_Nub-bd_dom"/>
</dbReference>
<evidence type="ECO:0000259" key="1">
    <source>
        <dbReference type="Pfam" id="PF01656"/>
    </source>
</evidence>
<feature type="domain" description="CobQ/CobB/MinD/ParA nucleotide binding" evidence="1">
    <location>
        <begin position="5"/>
        <end position="42"/>
    </location>
</feature>
<accession>A0A3D2SF18</accession>
<dbReference type="EMBL" id="DPVG01000176">
    <property type="protein sequence ID" value="HCK24100.1"/>
    <property type="molecule type" value="Genomic_DNA"/>
</dbReference>
<feature type="non-terminal residue" evidence="2">
    <location>
        <position position="63"/>
    </location>
</feature>